<dbReference type="RefSeq" id="WP_169189416.1">
    <property type="nucleotide sequence ID" value="NZ_JABBPK010000001.1"/>
</dbReference>
<keyword evidence="6" id="KW-0460">Magnesium</keyword>
<keyword evidence="1" id="KW-0813">Transport</keyword>
<evidence type="ECO:0000256" key="4">
    <source>
        <dbReference type="ARBA" id="ARBA00022683"/>
    </source>
</evidence>
<dbReference type="PIRSF" id="PIRSF000699">
    <property type="entry name" value="PTS_IILac_III"/>
    <property type="match status" value="1"/>
</dbReference>
<organism evidence="8 9">
    <name type="scientific">Niallia alba</name>
    <dbReference type="NCBI Taxonomy" id="2729105"/>
    <lineage>
        <taxon>Bacteria</taxon>
        <taxon>Bacillati</taxon>
        <taxon>Bacillota</taxon>
        <taxon>Bacilli</taxon>
        <taxon>Bacillales</taxon>
        <taxon>Bacillaceae</taxon>
        <taxon>Niallia</taxon>
    </lineage>
</organism>
<evidence type="ECO:0000313" key="9">
    <source>
        <dbReference type="Proteomes" id="UP000588491"/>
    </source>
</evidence>
<dbReference type="Gene3D" id="1.20.58.80">
    <property type="entry name" value="Phosphotransferase system, lactose/cellobiose-type IIA subunit"/>
    <property type="match status" value="1"/>
</dbReference>
<dbReference type="Proteomes" id="UP000588491">
    <property type="component" value="Unassembled WGS sequence"/>
</dbReference>
<evidence type="ECO:0000256" key="1">
    <source>
        <dbReference type="ARBA" id="ARBA00022448"/>
    </source>
</evidence>
<dbReference type="GO" id="GO:0009401">
    <property type="term" value="P:phosphoenolpyruvate-dependent sugar phosphotransferase system"/>
    <property type="evidence" value="ECO:0007669"/>
    <property type="project" value="UniProtKB-KW"/>
</dbReference>
<keyword evidence="9" id="KW-1185">Reference proteome</keyword>
<dbReference type="SUPFAM" id="SSF46973">
    <property type="entry name" value="Enzyme IIa from lactose specific PTS, IIa-lac"/>
    <property type="match status" value="1"/>
</dbReference>
<feature type="binding site" evidence="6">
    <location>
        <position position="81"/>
    </location>
    <ligand>
        <name>Mg(2+)</name>
        <dbReference type="ChEBI" id="CHEBI:18420"/>
        <note>ligand shared between all trimeric partners</note>
    </ligand>
</feature>
<accession>A0A7Y0PP71</accession>
<dbReference type="Pfam" id="PF02255">
    <property type="entry name" value="PTS_IIA"/>
    <property type="match status" value="1"/>
</dbReference>
<evidence type="ECO:0000256" key="6">
    <source>
        <dbReference type="PIRSR" id="PIRSR000699-2"/>
    </source>
</evidence>
<protein>
    <submittedName>
        <fullName evidence="8">PTS lactose/cellobiose transporter subunit IIA</fullName>
    </submittedName>
</protein>
<dbReference type="InterPro" id="IPR036542">
    <property type="entry name" value="PTS_IIA_lac/cel_sf"/>
</dbReference>
<keyword evidence="2" id="KW-0762">Sugar transport</keyword>
<dbReference type="CDD" id="cd00215">
    <property type="entry name" value="PTS_IIA_lac"/>
    <property type="match status" value="1"/>
</dbReference>
<evidence type="ECO:0000256" key="5">
    <source>
        <dbReference type="PIRSR" id="PIRSR000699-1"/>
    </source>
</evidence>
<name>A0A7Y0PP71_9BACI</name>
<sequence>MNTEELYQLSFQLILHSGNARSFAMEAIQDAKKKDFHAAKKKITESDTELSEAHKIQTKLLHLEAGGDKFTIPVILIHAQDHLMTAITLKELALEIIELREEFLQGTPREGMAE</sequence>
<dbReference type="PANTHER" id="PTHR34382">
    <property type="entry name" value="PTS SYSTEM N,N'-DIACETYLCHITOBIOSE-SPECIFIC EIIA COMPONENT"/>
    <property type="match status" value="1"/>
</dbReference>
<evidence type="ECO:0000256" key="2">
    <source>
        <dbReference type="ARBA" id="ARBA00022597"/>
    </source>
</evidence>
<dbReference type="PROSITE" id="PS51095">
    <property type="entry name" value="PTS_EIIA_TYPE_3"/>
    <property type="match status" value="1"/>
</dbReference>
<comment type="caution">
    <text evidence="8">The sequence shown here is derived from an EMBL/GenBank/DDBJ whole genome shotgun (WGS) entry which is preliminary data.</text>
</comment>
<evidence type="ECO:0000313" key="8">
    <source>
        <dbReference type="EMBL" id="NMO79802.1"/>
    </source>
</evidence>
<feature type="active site" description="Tele-phosphohistidine intermediate" evidence="5">
    <location>
        <position position="78"/>
    </location>
</feature>
<keyword evidence="4" id="KW-0598">Phosphotransferase system</keyword>
<dbReference type="PANTHER" id="PTHR34382:SF7">
    <property type="entry name" value="PTS SYSTEM N,N'-DIACETYLCHITOBIOSE-SPECIFIC EIIA COMPONENT"/>
    <property type="match status" value="1"/>
</dbReference>
<keyword evidence="3" id="KW-0808">Transferase</keyword>
<dbReference type="GO" id="GO:0016740">
    <property type="term" value="F:transferase activity"/>
    <property type="evidence" value="ECO:0007669"/>
    <property type="project" value="UniProtKB-KW"/>
</dbReference>
<dbReference type="GO" id="GO:0046872">
    <property type="term" value="F:metal ion binding"/>
    <property type="evidence" value="ECO:0007669"/>
    <property type="project" value="UniProtKB-KW"/>
</dbReference>
<feature type="modified residue" description="Phosphohistidine; by HPr" evidence="7">
    <location>
        <position position="78"/>
    </location>
</feature>
<proteinExistence type="predicted"/>
<dbReference type="EMBL" id="JABBPK010000001">
    <property type="protein sequence ID" value="NMO79802.1"/>
    <property type="molecule type" value="Genomic_DNA"/>
</dbReference>
<comment type="cofactor">
    <cofactor evidence="6">
        <name>Mg(2+)</name>
        <dbReference type="ChEBI" id="CHEBI:18420"/>
    </cofactor>
    <text evidence="6">Binds 1 Mg(2+) ion per trimer.</text>
</comment>
<dbReference type="AlphaFoldDB" id="A0A7Y0PP71"/>
<dbReference type="InterPro" id="IPR003188">
    <property type="entry name" value="PTS_IIA_lac/cel"/>
</dbReference>
<gene>
    <name evidence="8" type="ORF">HHU08_23025</name>
</gene>
<keyword evidence="6" id="KW-0479">Metal-binding</keyword>
<reference evidence="8 9" key="1">
    <citation type="submission" date="2020-04" db="EMBL/GenBank/DDBJ databases">
        <title>Bacillus sp. UniB3 isolated from commercial digestive syrup.</title>
        <authorList>
            <person name="Thorat V."/>
            <person name="Kirdat K."/>
            <person name="Tiwarekar B."/>
            <person name="Yadav A."/>
        </authorList>
    </citation>
    <scope>NUCLEOTIDE SEQUENCE [LARGE SCALE GENOMIC DNA]</scope>
    <source>
        <strain evidence="8 9">UniB3</strain>
    </source>
</reference>
<evidence type="ECO:0000256" key="7">
    <source>
        <dbReference type="PROSITE-ProRule" id="PRU00418"/>
    </source>
</evidence>
<evidence type="ECO:0000256" key="3">
    <source>
        <dbReference type="ARBA" id="ARBA00022679"/>
    </source>
</evidence>